<evidence type="ECO:0000256" key="4">
    <source>
        <dbReference type="ARBA" id="ARBA00022837"/>
    </source>
</evidence>
<dbReference type="GO" id="GO:0016020">
    <property type="term" value="C:membrane"/>
    <property type="evidence" value="ECO:0007669"/>
    <property type="project" value="UniProtKB-SubCell"/>
</dbReference>
<dbReference type="Proteomes" id="UP001173465">
    <property type="component" value="Unassembled WGS sequence"/>
</dbReference>
<evidence type="ECO:0000256" key="5">
    <source>
        <dbReference type="ARBA" id="ARBA00023026"/>
    </source>
</evidence>
<dbReference type="PRINTS" id="PR00313">
    <property type="entry name" value="CABNDNGRPT"/>
</dbReference>
<evidence type="ECO:0000313" key="8">
    <source>
        <dbReference type="EMBL" id="MDM1697389.1"/>
    </source>
</evidence>
<name>A0AAW7DU74_9GAMM</name>
<keyword evidence="3" id="KW-0677">Repeat</keyword>
<dbReference type="InterPro" id="IPR010566">
    <property type="entry name" value="Haemolys_ca-bd"/>
</dbReference>
<dbReference type="EMBL" id="JACANB010000025">
    <property type="protein sequence ID" value="MDM1697389.1"/>
    <property type="molecule type" value="Genomic_DNA"/>
</dbReference>
<evidence type="ECO:0000313" key="9">
    <source>
        <dbReference type="Proteomes" id="UP001173465"/>
    </source>
</evidence>
<keyword evidence="4" id="KW-0106">Calcium</keyword>
<evidence type="ECO:0000256" key="3">
    <source>
        <dbReference type="ARBA" id="ARBA00022737"/>
    </source>
</evidence>
<keyword evidence="2" id="KW-0800">Toxin</keyword>
<comment type="subcellular location">
    <subcellularLocation>
        <location evidence="1">Membrane</location>
    </subcellularLocation>
</comment>
<comment type="caution">
    <text evidence="8">The sequence shown here is derived from an EMBL/GenBank/DDBJ whole genome shotgun (WGS) entry which is preliminary data.</text>
</comment>
<dbReference type="InterPro" id="IPR028974">
    <property type="entry name" value="TSP_type-3_rpt"/>
</dbReference>
<dbReference type="Pfam" id="PF00353">
    <property type="entry name" value="HemolysinCabind"/>
    <property type="match status" value="2"/>
</dbReference>
<dbReference type="PRINTS" id="PR01488">
    <property type="entry name" value="RTXTOXINA"/>
</dbReference>
<dbReference type="InterPro" id="IPR003995">
    <property type="entry name" value="RTX_toxin_determinant-A"/>
</dbReference>
<evidence type="ECO:0000256" key="2">
    <source>
        <dbReference type="ARBA" id="ARBA00022656"/>
    </source>
</evidence>
<evidence type="ECO:0000256" key="6">
    <source>
        <dbReference type="ARBA" id="ARBA00023136"/>
    </source>
</evidence>
<dbReference type="GO" id="GO:0005576">
    <property type="term" value="C:extracellular region"/>
    <property type="evidence" value="ECO:0007669"/>
    <property type="project" value="InterPro"/>
</dbReference>
<dbReference type="PROSITE" id="PS00330">
    <property type="entry name" value="HEMOLYSIN_CALCIUM"/>
    <property type="match status" value="2"/>
</dbReference>
<dbReference type="Gene3D" id="2.150.10.10">
    <property type="entry name" value="Serralysin-like metalloprotease, C-terminal"/>
    <property type="match status" value="1"/>
</dbReference>
<dbReference type="AlphaFoldDB" id="A0AAW7DU74"/>
<evidence type="ECO:0000256" key="1">
    <source>
        <dbReference type="ARBA" id="ARBA00004370"/>
    </source>
</evidence>
<dbReference type="GO" id="GO:0005509">
    <property type="term" value="F:calcium ion binding"/>
    <property type="evidence" value="ECO:0007669"/>
    <property type="project" value="InterPro"/>
</dbReference>
<dbReference type="InterPro" id="IPR011049">
    <property type="entry name" value="Serralysin-like_metalloprot_C"/>
</dbReference>
<proteinExistence type="predicted"/>
<protein>
    <recommendedName>
        <fullName evidence="7">Haemolysin-type calcium binding-related domain-containing protein</fullName>
    </recommendedName>
</protein>
<accession>A0AAW7DU74</accession>
<dbReference type="PANTHER" id="PTHR39431:SF1">
    <property type="entry name" value="FRPA_C-RELATED PROTEIN"/>
    <property type="match status" value="1"/>
</dbReference>
<dbReference type="GO" id="GO:0090729">
    <property type="term" value="F:toxin activity"/>
    <property type="evidence" value="ECO:0007669"/>
    <property type="project" value="UniProtKB-KW"/>
</dbReference>
<keyword evidence="6" id="KW-0472">Membrane</keyword>
<gene>
    <name evidence="8" type="ORF">HX099_12160</name>
</gene>
<dbReference type="InterPro" id="IPR001343">
    <property type="entry name" value="Hemolysn_Ca-bd"/>
</dbReference>
<keyword evidence="5" id="KW-0843">Virulence</keyword>
<dbReference type="SUPFAM" id="SSF103647">
    <property type="entry name" value="TSP type-3 repeat"/>
    <property type="match status" value="1"/>
</dbReference>
<reference evidence="8" key="2">
    <citation type="journal article" date="2022" name="Sci. Total Environ.">
        <title>Prevalence, transmission, and molecular epidemiology of tet(X)-positive bacteria among humans, animals, and environmental niches in China: An epidemiological, and genomic-based study.</title>
        <authorList>
            <person name="Dong N."/>
            <person name="Zeng Y."/>
            <person name="Cai C."/>
            <person name="Sun C."/>
            <person name="Lu J."/>
            <person name="Liu C."/>
            <person name="Zhou H."/>
            <person name="Sun Q."/>
            <person name="Shu L."/>
            <person name="Wang H."/>
            <person name="Wang Y."/>
            <person name="Wang S."/>
            <person name="Wu C."/>
            <person name="Chan E.W."/>
            <person name="Chen G."/>
            <person name="Shen Z."/>
            <person name="Chen S."/>
            <person name="Zhang R."/>
        </authorList>
    </citation>
    <scope>NUCLEOTIDE SEQUENCE</scope>
    <source>
        <strain evidence="8">DF46-2-2</strain>
    </source>
</reference>
<dbReference type="PANTHER" id="PTHR39431">
    <property type="entry name" value="FRPA/C-RELATED PROTEIN"/>
    <property type="match status" value="1"/>
</dbReference>
<dbReference type="SUPFAM" id="SSF51120">
    <property type="entry name" value="beta-Roll"/>
    <property type="match status" value="2"/>
</dbReference>
<dbReference type="Pfam" id="PF06594">
    <property type="entry name" value="HCBP_related"/>
    <property type="match status" value="1"/>
</dbReference>
<evidence type="ECO:0000259" key="7">
    <source>
        <dbReference type="Pfam" id="PF06594"/>
    </source>
</evidence>
<organism evidence="8 9">
    <name type="scientific">Thiopseudomonas alkaliphila</name>
    <dbReference type="NCBI Taxonomy" id="1697053"/>
    <lineage>
        <taxon>Bacteria</taxon>
        <taxon>Pseudomonadati</taxon>
        <taxon>Pseudomonadota</taxon>
        <taxon>Gammaproteobacteria</taxon>
        <taxon>Pseudomonadales</taxon>
        <taxon>Pseudomonadaceae</taxon>
        <taxon>Thiopseudomonas</taxon>
    </lineage>
</organism>
<feature type="domain" description="Haemolysin-type calcium binding-related" evidence="7">
    <location>
        <begin position="805"/>
        <end position="842"/>
    </location>
</feature>
<sequence>MSKGTGVVNAFDKAAFVSTVATNTNTLNEAAHSGNTAQVISSVASIAAALPGPQKLGMALTNFGLSPLPVGDSYASSGNITPSQILGITLAGASLVVAGAAAVGVTMVAGVPILAVGSLIAAVSVVNELRPELTNKFYEKVSEVFISVASGEALESAIDSFGPWFLENIALPLSNGFNEVFQSVNSFFVNALSFVPRVDPLTLDLNGNGIETVSANAGIVFDFNGDGIKTGTGWIKGSDGFLVRDLDGNGTIDNGSELFGVDTIKSDGTKALDGFDALRDLDTNGDGVFDAQDEHFSSVMVWQDLNQDGVSQANELKSLLDSNIASINLEAKSTWQLSNDNLISAVGSFTRLDGTDGELNGNQSLAANLDLASNPFYREYTDRIELSEEVAVLPGMQGSGAVRDLQEAAMLDAGLRNVLGQYSQATTWDQQQALLDTILAEWASSSDFRTFDQRVSDMNTEVGRVDVKFKFAYSWDKPDGGFTVGGSGSGSGVGIGQAGEKGPTAKQLEKKELLERIKILEIFNAQSFFGFSKQESQNNGDGDTSFVFSSGATSRRTGIKPAGLASGTATIYITEEDLTLNAGQTSFLNSSYEALRQSVYDGLLLQTRLKPYMEAIELTLSDEGVGFGFSQVDALFQAGYENAPAEAVRDLLDLQRVRGIELSALGWEGLGQLNQWLNDAQGEPNEALVLAALADFGYSGIRLHGEGGRGNYVFINDDSGGVLQGMGGNDLILGGDGDDFIHGGAGDDILYGGLGNDTYLYELGGGHDTIIETRGDSGTDTLLFGEGIRPGDISISKEGNNLLFRIGSTGSISIANWFNSLNDEAHRLDIVRFADGRSFNLADLQLATGETATLESLLGNGILIGDAGENTLLGSDGDDWLDGEKGADWMVA</sequence>
<dbReference type="RefSeq" id="WP_286594610.1">
    <property type="nucleotide sequence ID" value="NZ_JACANB010000025.1"/>
</dbReference>
<reference evidence="8" key="1">
    <citation type="submission" date="2020-06" db="EMBL/GenBank/DDBJ databases">
        <authorList>
            <person name="Dong N."/>
        </authorList>
    </citation>
    <scope>NUCLEOTIDE SEQUENCE</scope>
    <source>
        <strain evidence="8">DF46-2-2</strain>
    </source>
</reference>
<dbReference type="InterPro" id="IPR018511">
    <property type="entry name" value="Hemolysin-typ_Ca-bd_CS"/>
</dbReference>